<gene>
    <name evidence="3" type="ORF">IV203_022451</name>
    <name evidence="2" type="ORF">IV203_024611</name>
</gene>
<proteinExistence type="predicted"/>
<evidence type="ECO:0000313" key="2">
    <source>
        <dbReference type="EMBL" id="KAG7337922.1"/>
    </source>
</evidence>
<name>A0A9K3K656_9STRA</name>
<evidence type="ECO:0000256" key="1">
    <source>
        <dbReference type="SAM" id="MobiDB-lite"/>
    </source>
</evidence>
<feature type="compositionally biased region" description="Polar residues" evidence="1">
    <location>
        <begin position="540"/>
        <end position="551"/>
    </location>
</feature>
<dbReference type="Proteomes" id="UP000693970">
    <property type="component" value="Unassembled WGS sequence"/>
</dbReference>
<dbReference type="EMBL" id="JAGRRH010000023">
    <property type="protein sequence ID" value="KAG7344443.1"/>
    <property type="molecule type" value="Genomic_DNA"/>
</dbReference>
<accession>A0A9K3K656</accession>
<evidence type="ECO:0000313" key="4">
    <source>
        <dbReference type="Proteomes" id="UP000693970"/>
    </source>
</evidence>
<organism evidence="2 4">
    <name type="scientific">Nitzschia inconspicua</name>
    <dbReference type="NCBI Taxonomy" id="303405"/>
    <lineage>
        <taxon>Eukaryota</taxon>
        <taxon>Sar</taxon>
        <taxon>Stramenopiles</taxon>
        <taxon>Ochrophyta</taxon>
        <taxon>Bacillariophyta</taxon>
        <taxon>Bacillariophyceae</taxon>
        <taxon>Bacillariophycidae</taxon>
        <taxon>Bacillariales</taxon>
        <taxon>Bacillariaceae</taxon>
        <taxon>Nitzschia</taxon>
    </lineage>
</organism>
<reference evidence="2" key="1">
    <citation type="journal article" date="2021" name="Sci. Rep.">
        <title>Diploid genomic architecture of Nitzschia inconspicua, an elite biomass production diatom.</title>
        <authorList>
            <person name="Oliver A."/>
            <person name="Podell S."/>
            <person name="Pinowska A."/>
            <person name="Traller J.C."/>
            <person name="Smith S.R."/>
            <person name="McClure R."/>
            <person name="Beliaev A."/>
            <person name="Bohutskyi P."/>
            <person name="Hill E.A."/>
            <person name="Rabines A."/>
            <person name="Zheng H."/>
            <person name="Allen L.Z."/>
            <person name="Kuo A."/>
            <person name="Grigoriev I.V."/>
            <person name="Allen A.E."/>
            <person name="Hazlebeck D."/>
            <person name="Allen E.E."/>
        </authorList>
    </citation>
    <scope>NUCLEOTIDE SEQUENCE</scope>
    <source>
        <strain evidence="2">Hildebrandi</strain>
    </source>
</reference>
<sequence length="572" mass="62719">MLLLRPTDTTSTTTSIRKRNVRRPTTTNNNTVRFLVGLLPLFLEDSVFVVSGQNSSLQTNDNRPTQRASVLWRLEHKSDGNIAKETTYRGGSLSLDKAITTSITVDPILLNAAFTDFVIPPPMYNPNNVGYVLLRNPVGFQVVNLRDGVSGDVFVVQEGNDVSIDAYMYSPTSEIFTFLIGNIDGPGYGRIAAHSRRGNALWTLSNALDTTSPLPGWNWDPDVVTPILSHDNTTVFINFISETVSIAAFDLLTGDVVWNISNLEDDPVIIEQDFDVPPRAALGGLALAGSTGIFAGLYDRDSINPRSGASSSFNSGLLRINAMNGTVDTDSSWIYDQTLCFGRYQGGIRGAPALGFANVYASDQFWGQLAWSQRNLTTLVYNKQLQNEYTPSPLVLNEDRSIMLGMRNQLYPSGYIPRTGLLIWTTRTTRLQCNTKAVSRNPPPVVDRDVAYYSCGTTWYGFWAKNGTLYKYGNATIASNGEQGIFISLSVVDGIVYTTETFENRALSFVTAWDARQAVDMDEQQTSEAPSMTDEESVDGTDSTPLSSSPTAPVPRIRLHALLALAPLASVF</sequence>
<reference evidence="2" key="2">
    <citation type="submission" date="2021-04" db="EMBL/GenBank/DDBJ databases">
        <authorList>
            <person name="Podell S."/>
        </authorList>
    </citation>
    <scope>NUCLEOTIDE SEQUENCE</scope>
    <source>
        <strain evidence="2">Hildebrandi</strain>
    </source>
</reference>
<dbReference type="EMBL" id="JAGRRH010000070">
    <property type="protein sequence ID" value="KAG7337922.1"/>
    <property type="molecule type" value="Genomic_DNA"/>
</dbReference>
<feature type="region of interest" description="Disordered" evidence="1">
    <location>
        <begin position="1"/>
        <end position="24"/>
    </location>
</feature>
<dbReference type="AlphaFoldDB" id="A0A9K3K656"/>
<keyword evidence="4" id="KW-1185">Reference proteome</keyword>
<comment type="caution">
    <text evidence="2">The sequence shown here is derived from an EMBL/GenBank/DDBJ whole genome shotgun (WGS) entry which is preliminary data.</text>
</comment>
<evidence type="ECO:0000313" key="3">
    <source>
        <dbReference type="EMBL" id="KAG7344443.1"/>
    </source>
</evidence>
<protein>
    <submittedName>
        <fullName evidence="2">Uncharacterized protein</fullName>
    </submittedName>
</protein>
<feature type="region of interest" description="Disordered" evidence="1">
    <location>
        <begin position="521"/>
        <end position="552"/>
    </location>
</feature>